<gene>
    <name evidence="2" type="ORF">H8S47_03770</name>
</gene>
<comment type="caution">
    <text evidence="2">The sequence shown here is derived from an EMBL/GenBank/DDBJ whole genome shotgun (WGS) entry which is preliminary data.</text>
</comment>
<protein>
    <submittedName>
        <fullName evidence="2">Uncharacterized protein</fullName>
    </submittedName>
</protein>
<reference evidence="2 3" key="1">
    <citation type="submission" date="2020-08" db="EMBL/GenBank/DDBJ databases">
        <title>Putative novel bacterial strains isolated from necrotic wheat leaf tissues caused by Xanthomonas translucens.</title>
        <authorList>
            <person name="Tambong J.T."/>
        </authorList>
    </citation>
    <scope>NUCLEOTIDE SEQUENCE [LARGE SCALE GENOMIC DNA]</scope>
    <source>
        <strain evidence="3">DOAB 1063</strain>
    </source>
</reference>
<dbReference type="Proteomes" id="UP000597613">
    <property type="component" value="Unassembled WGS sequence"/>
</dbReference>
<dbReference type="RefSeq" id="WP_187502592.1">
    <property type="nucleotide sequence ID" value="NZ_CP162536.1"/>
</dbReference>
<keyword evidence="3" id="KW-1185">Reference proteome</keyword>
<proteinExistence type="predicted"/>
<sequence length="211" mass="22266">MFGRIFSSVLMMMASPIGAAQPPLPSSTGAPLLRVANGRLDHVFSIPFTGNPVVVSMINGLESPTVARTSDGGGIKIVLDDAGPFPSKVTAVKVIKNAGVDASQVIDPLRPPSTMPHRPGYRLVSTFWVPGKNSYLAAWRKLRSDEGSLTFETESGQAGKPMLIATSGSPILGAAVQLSVHSPDLTIAVWSKGSAAGDVVVGMYRWTDHNW</sequence>
<organism evidence="2 3">
    <name type="scientific">Sphingomonas albertensis</name>
    <dbReference type="NCBI Taxonomy" id="2762591"/>
    <lineage>
        <taxon>Bacteria</taxon>
        <taxon>Pseudomonadati</taxon>
        <taxon>Pseudomonadota</taxon>
        <taxon>Alphaproteobacteria</taxon>
        <taxon>Sphingomonadales</taxon>
        <taxon>Sphingomonadaceae</taxon>
        <taxon>Sphingomonas</taxon>
    </lineage>
</organism>
<feature type="signal peptide" evidence="1">
    <location>
        <begin position="1"/>
        <end position="19"/>
    </location>
</feature>
<evidence type="ECO:0000256" key="1">
    <source>
        <dbReference type="SAM" id="SignalP"/>
    </source>
</evidence>
<name>A0ABR7AK21_9SPHN</name>
<evidence type="ECO:0000313" key="2">
    <source>
        <dbReference type="EMBL" id="MBC3940803.1"/>
    </source>
</evidence>
<feature type="chain" id="PRO_5046584978" evidence="1">
    <location>
        <begin position="20"/>
        <end position="211"/>
    </location>
</feature>
<dbReference type="EMBL" id="JACONT010000005">
    <property type="protein sequence ID" value="MBC3940803.1"/>
    <property type="molecule type" value="Genomic_DNA"/>
</dbReference>
<keyword evidence="1" id="KW-0732">Signal</keyword>
<accession>A0ABR7AK21</accession>
<evidence type="ECO:0000313" key="3">
    <source>
        <dbReference type="Proteomes" id="UP000597613"/>
    </source>
</evidence>